<dbReference type="GO" id="GO:0006508">
    <property type="term" value="P:proteolysis"/>
    <property type="evidence" value="ECO:0007669"/>
    <property type="project" value="UniProtKB-KW"/>
</dbReference>
<accession>A0A5B0DZJ2</accession>
<evidence type="ECO:0000256" key="5">
    <source>
        <dbReference type="ARBA" id="ARBA00023049"/>
    </source>
</evidence>
<evidence type="ECO:0000256" key="1">
    <source>
        <dbReference type="ARBA" id="ARBA00022670"/>
    </source>
</evidence>
<keyword evidence="3" id="KW-0378">Hydrolase</keyword>
<dbReference type="Proteomes" id="UP000324738">
    <property type="component" value="Unassembled WGS sequence"/>
</dbReference>
<sequence length="234" mass="26164">MRVRPTVEDAAVPHHAGHRDRLRERFSKAGPNAVADYELLELVLFRSIPRRDVKPIAKALLARFGNLAEIVAAPVPLLAEVEGVGNATALDIKIIAAFNQRTLRTEVSDRDIIGSFDRMMDYIRAVMAHEAREQFRLLFLDRKNGLIADEVQHIGTVDFTPVTPREVVRRALELHASAIILVHNHPSGDVTPSMADIEMTRQIIDMAQPLGIKVHDHVIVGRANSVSLRKSRYI</sequence>
<comment type="similarity">
    <text evidence="6">Belongs to the UPF0758 family.</text>
</comment>
<dbReference type="SUPFAM" id="SSF102712">
    <property type="entry name" value="JAB1/MPN domain"/>
    <property type="match status" value="1"/>
</dbReference>
<gene>
    <name evidence="8" type="ORF">FPY71_09660</name>
</gene>
<dbReference type="PANTHER" id="PTHR30471:SF3">
    <property type="entry name" value="UPF0758 PROTEIN YEES-RELATED"/>
    <property type="match status" value="1"/>
</dbReference>
<dbReference type="EMBL" id="VTWH01000002">
    <property type="protein sequence ID" value="KAA0971255.1"/>
    <property type="molecule type" value="Genomic_DNA"/>
</dbReference>
<name>A0A5B0DZJ2_9HYPH</name>
<proteinExistence type="inferred from homology"/>
<dbReference type="InterPro" id="IPR046778">
    <property type="entry name" value="UPF0758_N"/>
</dbReference>
<keyword evidence="9" id="KW-1185">Reference proteome</keyword>
<dbReference type="Gene3D" id="3.40.140.10">
    <property type="entry name" value="Cytidine Deaminase, domain 2"/>
    <property type="match status" value="1"/>
</dbReference>
<keyword evidence="1" id="KW-0645">Protease</keyword>
<feature type="domain" description="MPN" evidence="7">
    <location>
        <begin position="105"/>
        <end position="234"/>
    </location>
</feature>
<dbReference type="AlphaFoldDB" id="A0A5B0DZJ2"/>
<dbReference type="GO" id="GO:0046872">
    <property type="term" value="F:metal ion binding"/>
    <property type="evidence" value="ECO:0007669"/>
    <property type="project" value="UniProtKB-KW"/>
</dbReference>
<keyword evidence="2" id="KW-0479">Metal-binding</keyword>
<dbReference type="NCBIfam" id="TIGR00608">
    <property type="entry name" value="radc"/>
    <property type="match status" value="1"/>
</dbReference>
<dbReference type="InterPro" id="IPR010994">
    <property type="entry name" value="RuvA_2-like"/>
</dbReference>
<dbReference type="PANTHER" id="PTHR30471">
    <property type="entry name" value="DNA REPAIR PROTEIN RADC"/>
    <property type="match status" value="1"/>
</dbReference>
<dbReference type="GO" id="GO:0008237">
    <property type="term" value="F:metallopeptidase activity"/>
    <property type="evidence" value="ECO:0007669"/>
    <property type="project" value="UniProtKB-KW"/>
</dbReference>
<dbReference type="SUPFAM" id="SSF47781">
    <property type="entry name" value="RuvA domain 2-like"/>
    <property type="match status" value="1"/>
</dbReference>
<dbReference type="NCBIfam" id="NF000642">
    <property type="entry name" value="PRK00024.1"/>
    <property type="match status" value="1"/>
</dbReference>
<protein>
    <submittedName>
        <fullName evidence="8">JAB domain-containing protein</fullName>
    </submittedName>
</protein>
<evidence type="ECO:0000256" key="4">
    <source>
        <dbReference type="ARBA" id="ARBA00022833"/>
    </source>
</evidence>
<dbReference type="InterPro" id="IPR025657">
    <property type="entry name" value="RadC_JAB"/>
</dbReference>
<dbReference type="Pfam" id="PF20582">
    <property type="entry name" value="UPF0758_N"/>
    <property type="match status" value="1"/>
</dbReference>
<organism evidence="8 9">
    <name type="scientific">Aureimonas fodinaquatilis</name>
    <dbReference type="NCBI Taxonomy" id="2565783"/>
    <lineage>
        <taxon>Bacteria</taxon>
        <taxon>Pseudomonadati</taxon>
        <taxon>Pseudomonadota</taxon>
        <taxon>Alphaproteobacteria</taxon>
        <taxon>Hyphomicrobiales</taxon>
        <taxon>Aurantimonadaceae</taxon>
        <taxon>Aureimonas</taxon>
    </lineage>
</organism>
<dbReference type="InterPro" id="IPR020891">
    <property type="entry name" value="UPF0758_CS"/>
</dbReference>
<dbReference type="InterPro" id="IPR001405">
    <property type="entry name" value="UPF0758"/>
</dbReference>
<dbReference type="Pfam" id="PF04002">
    <property type="entry name" value="RadC"/>
    <property type="match status" value="1"/>
</dbReference>
<dbReference type="PROSITE" id="PS50249">
    <property type="entry name" value="MPN"/>
    <property type="match status" value="1"/>
</dbReference>
<comment type="caution">
    <text evidence="8">The sequence shown here is derived from an EMBL/GenBank/DDBJ whole genome shotgun (WGS) entry which is preliminary data.</text>
</comment>
<reference evidence="8 9" key="1">
    <citation type="submission" date="2019-08" db="EMBL/GenBank/DDBJ databases">
        <title>Aureimonas fodiniaquatilis sp. nov., isolated from a coal mine wastewater.</title>
        <authorList>
            <person name="Kim W."/>
        </authorList>
    </citation>
    <scope>NUCLEOTIDE SEQUENCE [LARGE SCALE GENOMIC DNA]</scope>
    <source>
        <strain evidence="8 9">CAU 1482</strain>
    </source>
</reference>
<dbReference type="OrthoDB" id="9804482at2"/>
<dbReference type="Gene3D" id="1.10.150.20">
    <property type="entry name" value="5' to 3' exonuclease, C-terminal subdomain"/>
    <property type="match status" value="1"/>
</dbReference>
<evidence type="ECO:0000259" key="7">
    <source>
        <dbReference type="PROSITE" id="PS50249"/>
    </source>
</evidence>
<dbReference type="CDD" id="cd08071">
    <property type="entry name" value="MPN_DUF2466"/>
    <property type="match status" value="1"/>
</dbReference>
<evidence type="ECO:0000313" key="9">
    <source>
        <dbReference type="Proteomes" id="UP000324738"/>
    </source>
</evidence>
<evidence type="ECO:0000256" key="6">
    <source>
        <dbReference type="RuleBase" id="RU003797"/>
    </source>
</evidence>
<evidence type="ECO:0000256" key="2">
    <source>
        <dbReference type="ARBA" id="ARBA00022723"/>
    </source>
</evidence>
<keyword evidence="5" id="KW-0482">Metalloprotease</keyword>
<evidence type="ECO:0000313" key="8">
    <source>
        <dbReference type="EMBL" id="KAA0971255.1"/>
    </source>
</evidence>
<keyword evidence="4" id="KW-0862">Zinc</keyword>
<evidence type="ECO:0000256" key="3">
    <source>
        <dbReference type="ARBA" id="ARBA00022801"/>
    </source>
</evidence>
<dbReference type="PROSITE" id="PS01302">
    <property type="entry name" value="UPF0758"/>
    <property type="match status" value="1"/>
</dbReference>
<dbReference type="InterPro" id="IPR037518">
    <property type="entry name" value="MPN"/>
</dbReference>